<evidence type="ECO:0000313" key="13">
    <source>
        <dbReference type="EMBL" id="GMA26844.1"/>
    </source>
</evidence>
<comment type="caution">
    <text evidence="13">The sequence shown here is derived from an EMBL/GenBank/DDBJ whole genome shotgun (WGS) entry which is preliminary data.</text>
</comment>
<dbReference type="EMBL" id="BSUL01000001">
    <property type="protein sequence ID" value="GMA26844.1"/>
    <property type="molecule type" value="Genomic_DNA"/>
</dbReference>
<feature type="region of interest" description="Disordered" evidence="10">
    <location>
        <begin position="1"/>
        <end position="21"/>
    </location>
</feature>
<dbReference type="Pfam" id="PF08544">
    <property type="entry name" value="GHMP_kinases_C"/>
    <property type="match status" value="1"/>
</dbReference>
<dbReference type="NCBIfam" id="TIGR00549">
    <property type="entry name" value="mevalon_kin"/>
    <property type="match status" value="1"/>
</dbReference>
<evidence type="ECO:0000256" key="10">
    <source>
        <dbReference type="SAM" id="MobiDB-lite"/>
    </source>
</evidence>
<accession>A0AA37U8W3</accession>
<evidence type="ECO:0000256" key="4">
    <source>
        <dbReference type="ARBA" id="ARBA00022741"/>
    </source>
</evidence>
<keyword evidence="5 13" id="KW-0418">Kinase</keyword>
<gene>
    <name evidence="13" type="primary">mvaK1</name>
    <name evidence="13" type="ORF">GCM10025874_00970</name>
</gene>
<dbReference type="PANTHER" id="PTHR43290:SF2">
    <property type="entry name" value="MEVALONATE KINASE"/>
    <property type="match status" value="1"/>
</dbReference>
<dbReference type="AlphaFoldDB" id="A0AA37U8W3"/>
<dbReference type="InterPro" id="IPR013750">
    <property type="entry name" value="GHMP_kinase_C_dom"/>
</dbReference>
<dbReference type="SUPFAM" id="SSF54211">
    <property type="entry name" value="Ribosomal protein S5 domain 2-like"/>
    <property type="match status" value="1"/>
</dbReference>
<dbReference type="GO" id="GO:0019287">
    <property type="term" value="P:isopentenyl diphosphate biosynthetic process, mevalonate pathway"/>
    <property type="evidence" value="ECO:0007669"/>
    <property type="project" value="TreeGrafter"/>
</dbReference>
<evidence type="ECO:0000256" key="5">
    <source>
        <dbReference type="ARBA" id="ARBA00022777"/>
    </source>
</evidence>
<reference evidence="13 14" key="1">
    <citation type="journal article" date="2014" name="Int. J. Syst. Evol. Microbiol.">
        <title>Complete genome sequence of Corynebacterium casei LMG S-19264T (=DSM 44701T), isolated from a smear-ripened cheese.</title>
        <authorList>
            <consortium name="US DOE Joint Genome Institute (JGI-PGF)"/>
            <person name="Walter F."/>
            <person name="Albersmeier A."/>
            <person name="Kalinowski J."/>
            <person name="Ruckert C."/>
        </authorList>
    </citation>
    <scope>NUCLEOTIDE SEQUENCE [LARGE SCALE GENOMIC DNA]</scope>
    <source>
        <strain evidence="13 14">NBRC 112289</strain>
    </source>
</reference>
<evidence type="ECO:0000259" key="11">
    <source>
        <dbReference type="Pfam" id="PF00288"/>
    </source>
</evidence>
<sequence length="331" mass="33468">MASVIGLNAHRPPPRPGAAVAGHGRSHAKLILFGEHSVVHGHPAIAVPVHAIGAEADAVPVGGALSVSSDDAAITAREGWQDVPVMAIAATLRRLGLPEEGVHASIRSRVPAGRGFGSSAAVAGAIVAAVADLHGAELDRQTRFELVQEAERVAHGNPSGLDARTTVADRAVAFQRGAVREFDIALQGSFVVADTGVHGSTRRAVADVRALLEREPERAETLLDRLGAIAVDAERALRVGDAQATGGMMDESQRILRELGVSSVEIEALVTAATGAGALGAKLSGGGQGGCIVALIGDGDDATAVTEALRAAGAAGIWSVPPAPHPSGTTT</sequence>
<dbReference type="InterPro" id="IPR020568">
    <property type="entry name" value="Ribosomal_Su5_D2-typ_SF"/>
</dbReference>
<dbReference type="PRINTS" id="PR00959">
    <property type="entry name" value="MEVGALKINASE"/>
</dbReference>
<dbReference type="InterPro" id="IPR006204">
    <property type="entry name" value="GHMP_kinase_N_dom"/>
</dbReference>
<keyword evidence="14" id="KW-1185">Reference proteome</keyword>
<dbReference type="InterPro" id="IPR014721">
    <property type="entry name" value="Ribsml_uS5_D2-typ_fold_subgr"/>
</dbReference>
<keyword evidence="4" id="KW-0547">Nucleotide-binding</keyword>
<dbReference type="Gene3D" id="3.30.230.10">
    <property type="match status" value="1"/>
</dbReference>
<feature type="domain" description="GHMP kinase C-terminal" evidence="12">
    <location>
        <begin position="235"/>
        <end position="314"/>
    </location>
</feature>
<protein>
    <submittedName>
        <fullName evidence="13">Mevalonate kinase</fullName>
    </submittedName>
</protein>
<dbReference type="Proteomes" id="UP001157160">
    <property type="component" value="Unassembled WGS sequence"/>
</dbReference>
<evidence type="ECO:0000256" key="1">
    <source>
        <dbReference type="ARBA" id="ARBA00022490"/>
    </source>
</evidence>
<dbReference type="GO" id="GO:0005524">
    <property type="term" value="F:ATP binding"/>
    <property type="evidence" value="ECO:0007669"/>
    <property type="project" value="UniProtKB-KW"/>
</dbReference>
<evidence type="ECO:0000256" key="7">
    <source>
        <dbReference type="ARBA" id="ARBA00022842"/>
    </source>
</evidence>
<dbReference type="GO" id="GO:0005829">
    <property type="term" value="C:cytosol"/>
    <property type="evidence" value="ECO:0007669"/>
    <property type="project" value="TreeGrafter"/>
</dbReference>
<keyword evidence="2" id="KW-0444">Lipid biosynthesis</keyword>
<organism evidence="13 14">
    <name type="scientific">Arenivirga flava</name>
    <dbReference type="NCBI Taxonomy" id="1930060"/>
    <lineage>
        <taxon>Bacteria</taxon>
        <taxon>Bacillati</taxon>
        <taxon>Actinomycetota</taxon>
        <taxon>Actinomycetes</taxon>
        <taxon>Micrococcales</taxon>
        <taxon>Microbacteriaceae</taxon>
        <taxon>Arenivirga</taxon>
    </lineage>
</organism>
<dbReference type="InterPro" id="IPR036554">
    <property type="entry name" value="GHMP_kinase_C_sf"/>
</dbReference>
<dbReference type="GO" id="GO:0004496">
    <property type="term" value="F:mevalonate kinase activity"/>
    <property type="evidence" value="ECO:0007669"/>
    <property type="project" value="InterPro"/>
</dbReference>
<evidence type="ECO:0000256" key="2">
    <source>
        <dbReference type="ARBA" id="ARBA00022516"/>
    </source>
</evidence>
<keyword evidence="6" id="KW-0067">ATP-binding</keyword>
<feature type="domain" description="GHMP kinase N-terminal" evidence="11">
    <location>
        <begin position="87"/>
        <end position="162"/>
    </location>
</feature>
<name>A0AA37U8W3_9MICO</name>
<evidence type="ECO:0000256" key="9">
    <source>
        <dbReference type="ARBA" id="ARBA00029438"/>
    </source>
</evidence>
<evidence type="ECO:0000313" key="14">
    <source>
        <dbReference type="Proteomes" id="UP001157160"/>
    </source>
</evidence>
<keyword evidence="8" id="KW-0443">Lipid metabolism</keyword>
<dbReference type="Pfam" id="PF00288">
    <property type="entry name" value="GHMP_kinases_N"/>
    <property type="match status" value="1"/>
</dbReference>
<dbReference type="Gene3D" id="3.30.70.890">
    <property type="entry name" value="GHMP kinase, C-terminal domain"/>
    <property type="match status" value="1"/>
</dbReference>
<evidence type="ECO:0000256" key="3">
    <source>
        <dbReference type="ARBA" id="ARBA00022679"/>
    </source>
</evidence>
<evidence type="ECO:0000256" key="8">
    <source>
        <dbReference type="ARBA" id="ARBA00023098"/>
    </source>
</evidence>
<dbReference type="PANTHER" id="PTHR43290">
    <property type="entry name" value="MEVALONATE KINASE"/>
    <property type="match status" value="1"/>
</dbReference>
<dbReference type="InterPro" id="IPR006205">
    <property type="entry name" value="Mev_gal_kin"/>
</dbReference>
<dbReference type="SUPFAM" id="SSF55060">
    <property type="entry name" value="GHMP Kinase, C-terminal domain"/>
    <property type="match status" value="1"/>
</dbReference>
<evidence type="ECO:0000256" key="6">
    <source>
        <dbReference type="ARBA" id="ARBA00022840"/>
    </source>
</evidence>
<evidence type="ECO:0000259" key="12">
    <source>
        <dbReference type="Pfam" id="PF08544"/>
    </source>
</evidence>
<comment type="pathway">
    <text evidence="9">Isoprenoid biosynthesis; isopentenyl diphosphate biosynthesis via mevalonate pathway; isopentenyl diphosphate from (R)-mevalonate: step 1/3.</text>
</comment>
<keyword evidence="3" id="KW-0808">Transferase</keyword>
<keyword evidence="7" id="KW-0460">Magnesium</keyword>
<keyword evidence="1" id="KW-0963">Cytoplasm</keyword>
<proteinExistence type="predicted"/>